<dbReference type="PANTHER" id="PTHR33050:SF7">
    <property type="entry name" value="RIBONUCLEASE H"/>
    <property type="match status" value="1"/>
</dbReference>
<dbReference type="PANTHER" id="PTHR33050">
    <property type="entry name" value="REVERSE TRANSCRIPTASE DOMAIN-CONTAINING PROTEIN"/>
    <property type="match status" value="1"/>
</dbReference>
<proteinExistence type="predicted"/>
<sequence length="1652" mass="181602">MLERDVSGHEHVLYVLNGSRGSRSRQSSGAGIGRDGPVGSVSEPFVQGFDSSSMGALTADQKRHLATLSTDLRFQLAQAEVTPVNQARLGELGIRTLVLFAGLDESRERVRAALASELPLDVQASLANRLEMVNEKNRAESRLGTQNRLVQPSEQHSMRVAVEAVLGSLKDKEVPSRSFLATKLEQIEANQPAVECLTEVASLEDSELEMYSAVIDPATNVLKIKTGKTLTSTPQSPEELRLRHRRIGLAWDMLATKHSNRNWLSKNMTDTFRRFSDYVLGQQVAGLMAGDGRRPTWNLVLQFEHEARKAAYKWLRDGEVTDLEAAFKRATTDTEVLQRYLVIPFSLNITAASVVQVDVPPPSAAGSAKLFALRMASLFAGGTIARVGAMMLIVALSMPARGRADLSVLYLFAGEPRKGDIRSWLEKESSGRSFHLVEIDVARNTSHNVLHDEFWEDILEQVRSEQFDLILLSPPCNTYSRASFSNSPGSVPLRNADWPEGFPWLTGRLKDKAQAGTELLRRALDLAAVASEVGVPWLLEHPEFLGTTPRGTPASVWTWAYSRKFFEQNAVATVVFHQCAFGAPYAKPTRLAGTWPNLGTLGFRGWPQLDRNGCYRGPLPKSCGHDHPPLLGFLEDGTFATAPTAAYPSGLCRALALLAWQVDDPSRSSVGGSSLRSLDTTENANTGAFLSDVEKAAASLLIPTRGEIVQLFELLPGDPPARGEPGPDSKSFTVGAFSRGGGLAGIRSNTDKFPEFTKMLCRFIDALQPGFEYTAAAIFRNLRTAPHKDTGNLEGSYNLVIGLSCFSGGEVWVASGSGSVACPFEGFSVTGDLLEVASSFSIFNPRDLHCTAKWKGTRVVLVAYTPFLGEALTEDHRRRLAALGFTLPGFVGTDNAPLRNLGTNDDAVGTAEWWRSLPGEEAEHLEVQGGDVGDDTCDDPTSDEDEDGVRKPLYGHGCLGQGPPLRSRLSGRVRWFSDGHGLASPGRWPPPKRPTAASHGCLSLHKEIMDGLLALLSRSLDIKKVVCALATGRQGSTAQISVVPDRQPFFLGAIGELLRLAGDPDWRRYTEATWSFAAGVPLGVGVRLPRTPALFERKHKHRAFPGVDEPLPDLPRENYPSAQEHAERVDFQFQKEISCGAMVEMDLAEAQEEFGEALSIASLGALLKPDDSVRVLHDGTHGVHLNDSIKVRDAQSYPTGGDLSVALEELPAAYFSLSGDISRAHRLVKVRRADWARQACRASRHDKVYLNAVGTFGVSSASYWWYRLFSGLGRLLYYCHGVDETTLLSYVDDLLWITQSSDGLARILASILLLEILGVPWAWHKFKGGTEHCWIGFSIFAHKRLLGFSQARCDWAVNWIQRVRADGFVKIADLEAVIGRLSFGFTVLPLLRPFLGPLYAWVSAVRHCHTLRLPKAVAMILAFIEKVLLQGFRTITVPRAKSVPQELFRTDAKAEGSEMWLGGWACSDASTPWGCRWFAEKVQHTDAPWFYQAGQSYRSIAALELLSTLVAVHLFAPLQPTSATFTCSAATDNRGNSFLTSRWLTTSFPLCVVLMDLAAVLQSKSLMLDLHWAPRFQNTLADSLTNQDFKDFDPSKRVRFDVSQYRGLVLRELLESGAELYTELASWKKRKGGILPQKKSKTEKLAATDPWR</sequence>
<evidence type="ECO:0000313" key="2">
    <source>
        <dbReference type="EMBL" id="CAE7619940.1"/>
    </source>
</evidence>
<evidence type="ECO:0000313" key="3">
    <source>
        <dbReference type="Proteomes" id="UP000604046"/>
    </source>
</evidence>
<organism evidence="2 3">
    <name type="scientific">Symbiodinium natans</name>
    <dbReference type="NCBI Taxonomy" id="878477"/>
    <lineage>
        <taxon>Eukaryota</taxon>
        <taxon>Sar</taxon>
        <taxon>Alveolata</taxon>
        <taxon>Dinophyceae</taxon>
        <taxon>Suessiales</taxon>
        <taxon>Symbiodiniaceae</taxon>
        <taxon>Symbiodinium</taxon>
    </lineage>
</organism>
<gene>
    <name evidence="2" type="ORF">SNAT2548_LOCUS35233</name>
</gene>
<dbReference type="Proteomes" id="UP000604046">
    <property type="component" value="Unassembled WGS sequence"/>
</dbReference>
<name>A0A812VH96_9DINO</name>
<keyword evidence="3" id="KW-1185">Reference proteome</keyword>
<comment type="caution">
    <text evidence="2">The sequence shown here is derived from an EMBL/GenBank/DDBJ whole genome shotgun (WGS) entry which is preliminary data.</text>
</comment>
<feature type="region of interest" description="Disordered" evidence="1">
    <location>
        <begin position="17"/>
        <end position="39"/>
    </location>
</feature>
<evidence type="ECO:0000256" key="1">
    <source>
        <dbReference type="SAM" id="MobiDB-lite"/>
    </source>
</evidence>
<dbReference type="EMBL" id="CAJNDS010002853">
    <property type="protein sequence ID" value="CAE7619940.1"/>
    <property type="molecule type" value="Genomic_DNA"/>
</dbReference>
<protein>
    <submittedName>
        <fullName evidence="2">Uncharacterized protein</fullName>
    </submittedName>
</protein>
<dbReference type="InterPro" id="IPR052055">
    <property type="entry name" value="Hepadnavirus_pol/RT"/>
</dbReference>
<feature type="region of interest" description="Disordered" evidence="1">
    <location>
        <begin position="928"/>
        <end position="956"/>
    </location>
</feature>
<reference evidence="2" key="1">
    <citation type="submission" date="2021-02" db="EMBL/GenBank/DDBJ databases">
        <authorList>
            <person name="Dougan E. K."/>
            <person name="Rhodes N."/>
            <person name="Thang M."/>
            <person name="Chan C."/>
        </authorList>
    </citation>
    <scope>NUCLEOTIDE SEQUENCE</scope>
</reference>
<accession>A0A812VH96</accession>
<feature type="compositionally biased region" description="Low complexity" evidence="1">
    <location>
        <begin position="18"/>
        <end position="29"/>
    </location>
</feature>
<feature type="compositionally biased region" description="Acidic residues" evidence="1">
    <location>
        <begin position="932"/>
        <end position="947"/>
    </location>
</feature>